<evidence type="ECO:0000259" key="6">
    <source>
        <dbReference type="Pfam" id="PF25756"/>
    </source>
</evidence>
<dbReference type="EMBL" id="JAODUO010000441">
    <property type="protein sequence ID" value="KAK2180481.1"/>
    <property type="molecule type" value="Genomic_DNA"/>
</dbReference>
<dbReference type="Proteomes" id="UP001209878">
    <property type="component" value="Unassembled WGS sequence"/>
</dbReference>
<dbReference type="InterPro" id="IPR057980">
    <property type="entry name" value="TPR_INTS8"/>
</dbReference>
<accession>A0AAD9KZW8</accession>
<evidence type="ECO:0000313" key="7">
    <source>
        <dbReference type="EMBL" id="KAK2180481.1"/>
    </source>
</evidence>
<evidence type="ECO:0000313" key="8">
    <source>
        <dbReference type="Proteomes" id="UP001209878"/>
    </source>
</evidence>
<comment type="similarity">
    <text evidence="3">Belongs to the Integrator subunit 8 family.</text>
</comment>
<evidence type="ECO:0000256" key="1">
    <source>
        <dbReference type="ARBA" id="ARBA00004123"/>
    </source>
</evidence>
<evidence type="ECO:0000256" key="4">
    <source>
        <dbReference type="ARBA" id="ARBA00022454"/>
    </source>
</evidence>
<reference evidence="7" key="1">
    <citation type="journal article" date="2023" name="Mol. Biol. Evol.">
        <title>Third-Generation Sequencing Reveals the Adaptive Role of the Epigenome in Three Deep-Sea Polychaetes.</title>
        <authorList>
            <person name="Perez M."/>
            <person name="Aroh O."/>
            <person name="Sun Y."/>
            <person name="Lan Y."/>
            <person name="Juniper S.K."/>
            <person name="Young C.R."/>
            <person name="Angers B."/>
            <person name="Qian P.Y."/>
        </authorList>
    </citation>
    <scope>NUCLEOTIDE SEQUENCE</scope>
    <source>
        <strain evidence="7">R07B-5</strain>
    </source>
</reference>
<keyword evidence="5" id="KW-0539">Nucleus</keyword>
<proteinExistence type="inferred from homology"/>
<evidence type="ECO:0000256" key="3">
    <source>
        <dbReference type="ARBA" id="ARBA00007147"/>
    </source>
</evidence>
<evidence type="ECO:0000256" key="2">
    <source>
        <dbReference type="ARBA" id="ARBA00004286"/>
    </source>
</evidence>
<protein>
    <recommendedName>
        <fullName evidence="6">INTS8 TPR repeats domain-containing protein</fullName>
    </recommendedName>
</protein>
<dbReference type="AlphaFoldDB" id="A0AAD9KZW8"/>
<dbReference type="InterPro" id="IPR038751">
    <property type="entry name" value="INTS8"/>
</dbReference>
<comment type="subcellular location">
    <subcellularLocation>
        <location evidence="2">Chromosome</location>
    </subcellularLocation>
    <subcellularLocation>
        <location evidence="1">Nucleus</location>
    </subcellularLocation>
</comment>
<keyword evidence="4" id="KW-0158">Chromosome</keyword>
<organism evidence="7 8">
    <name type="scientific">Ridgeia piscesae</name>
    <name type="common">Tubeworm</name>
    <dbReference type="NCBI Taxonomy" id="27915"/>
    <lineage>
        <taxon>Eukaryota</taxon>
        <taxon>Metazoa</taxon>
        <taxon>Spiralia</taxon>
        <taxon>Lophotrochozoa</taxon>
        <taxon>Annelida</taxon>
        <taxon>Polychaeta</taxon>
        <taxon>Sedentaria</taxon>
        <taxon>Canalipalpata</taxon>
        <taxon>Sabellida</taxon>
        <taxon>Siboglinidae</taxon>
        <taxon>Ridgeia</taxon>
    </lineage>
</organism>
<dbReference type="PANTHER" id="PTHR13350:SF1">
    <property type="entry name" value="INTEGRATOR COMPLEX SUBUNIT 8"/>
    <property type="match status" value="1"/>
</dbReference>
<dbReference type="GO" id="GO:0034472">
    <property type="term" value="P:snRNA 3'-end processing"/>
    <property type="evidence" value="ECO:0007669"/>
    <property type="project" value="InterPro"/>
</dbReference>
<name>A0AAD9KZW8_RIDPI</name>
<comment type="caution">
    <text evidence="7">The sequence shown here is derived from an EMBL/GenBank/DDBJ whole genome shotgun (WGS) entry which is preliminary data.</text>
</comment>
<sequence length="884" mass="99101">MPEFDPRNHFQQPSTPTAVSWFEFLLDPSLLVKHFSEDDPVPSATELLALFLYQADLASTAAKELKQEGTNGNGDSLVIIEAATENQKVKALKLLALKVAGYLKWDLQLLCKRPGLLNPAVAAAKGKDTVMEIVREGQANSVAVLERFLPHTRSIHLPSMHSFGVPDEKTNTVEHNWKCGQLVSAAEITYLVCFDLGRFYFYQEDYGRAKEMFLRTQHELSQVKEPVSCSGSVDKGQLEGYCCACGAAVTSPVTTTSLLARVEESKKQAYKNIVELLLEDNRKRELSLAFRASIEEEVRHISSDLYAAVVTCNTVCGTLGGSTVHPQFLQLLKVNGQCEDLLLKASTEVLPSASPSEKKNLKTFLMYVCYTVTDASSIIQKLTGGRELKEIFNEEELSKLRSHLTVEPTAVTTAPAENAEGAAKVAELERLLLTTYSPVLIKEYVHKLMGKVPERQLMFLTDKWRVSRELLKVIEGLPIPLVKICTHILVAKANIYLQLKLFDTTHELLCAADATVRDISYKLSKLLRWEILRADLMHYQTTGHLLPDQSLQDLLKKAKTCFTSLQLEHDIKLGAGVVNACACFLLNSHEWDYLCSISNIQNNYLLFSRLLCELAKELPLLKNARKPARELWEAPPNRNELRLGHLVPVRRESNLGLLSQAQFLQFVQCVTEPVALSSLLSSLTKLYNMLQDNITCEISSDYMTLWPTALVNVSSLDVAAVSEAVATILEHALRLEPCQPSWLRTQADIYYAHGQYAQALKFYLEVGVLTTDFFTQPVTKNTFDDQVAVLCQFLDEIDYATAFKALQEKTSHDAMDGCYDCIWDAAILEFLIRGYYIGEMVSTVYQLKAIGQLELNSSNPPEILYEAAKLRKARFLRTLAKQYL</sequence>
<keyword evidence="8" id="KW-1185">Reference proteome</keyword>
<evidence type="ECO:0000256" key="5">
    <source>
        <dbReference type="ARBA" id="ARBA00023242"/>
    </source>
</evidence>
<gene>
    <name evidence="7" type="ORF">NP493_441g02001</name>
</gene>
<dbReference type="Pfam" id="PF25756">
    <property type="entry name" value="TPR_INTS8"/>
    <property type="match status" value="1"/>
</dbReference>
<dbReference type="GO" id="GO:0032039">
    <property type="term" value="C:integrator complex"/>
    <property type="evidence" value="ECO:0007669"/>
    <property type="project" value="TreeGrafter"/>
</dbReference>
<feature type="domain" description="INTS8 TPR repeats" evidence="6">
    <location>
        <begin position="426"/>
        <end position="883"/>
    </location>
</feature>
<dbReference type="PANTHER" id="PTHR13350">
    <property type="entry name" value="INTEGRATOR COMPLEX SUBUNIT 8"/>
    <property type="match status" value="1"/>
</dbReference>
<dbReference type="GO" id="GO:0005694">
    <property type="term" value="C:chromosome"/>
    <property type="evidence" value="ECO:0007669"/>
    <property type="project" value="UniProtKB-SubCell"/>
</dbReference>